<sequence>MSTGSTTTHQRADRHWARLALAGLSAFVLAACALHLRRGDLDPVAHPMSLYLIGDWGAALQAAYVALGLAMVGLGWGLYRSLAAPARSAAPLVLFALAAASLSTTAYAWMDLPGVDASLEGLVHGISAQAAFLFATTALVLQALRLRHDPAWRRDARWLLPWALACFAAIWVLALGRDLPRGLAQKTVIAMIVGSLGTVALLLRGRGERR</sequence>
<protein>
    <submittedName>
        <fullName evidence="2">DUF998 domain-containing protein</fullName>
    </submittedName>
</protein>
<keyword evidence="1" id="KW-0472">Membrane</keyword>
<dbReference type="EMBL" id="JARXRN010000028">
    <property type="protein sequence ID" value="MDH5831556.1"/>
    <property type="molecule type" value="Genomic_DNA"/>
</dbReference>
<keyword evidence="1" id="KW-0812">Transmembrane</keyword>
<feature type="transmembrane region" description="Helical" evidence="1">
    <location>
        <begin position="122"/>
        <end position="146"/>
    </location>
</feature>
<dbReference type="Pfam" id="PF06197">
    <property type="entry name" value="DUF998"/>
    <property type="match status" value="1"/>
</dbReference>
<keyword evidence="1" id="KW-1133">Transmembrane helix</keyword>
<evidence type="ECO:0000313" key="2">
    <source>
        <dbReference type="EMBL" id="MDH5831556.1"/>
    </source>
</evidence>
<comment type="caution">
    <text evidence="2">The sequence shown here is derived from an EMBL/GenBank/DDBJ whole genome shotgun (WGS) entry which is preliminary data.</text>
</comment>
<dbReference type="InterPro" id="IPR009339">
    <property type="entry name" value="DUF998"/>
</dbReference>
<keyword evidence="3" id="KW-1185">Reference proteome</keyword>
<name>A0ABT6JN97_9GAMM</name>
<dbReference type="RefSeq" id="WP_280602519.1">
    <property type="nucleotide sequence ID" value="NZ_JARXRN010000028.1"/>
</dbReference>
<gene>
    <name evidence="2" type="ORF">QFW80_13620</name>
</gene>
<feature type="transmembrane region" description="Helical" evidence="1">
    <location>
        <begin position="158"/>
        <end position="177"/>
    </location>
</feature>
<feature type="transmembrane region" description="Helical" evidence="1">
    <location>
        <begin position="56"/>
        <end position="79"/>
    </location>
</feature>
<proteinExistence type="predicted"/>
<accession>A0ABT6JN97</accession>
<evidence type="ECO:0000256" key="1">
    <source>
        <dbReference type="SAM" id="Phobius"/>
    </source>
</evidence>
<feature type="transmembrane region" description="Helical" evidence="1">
    <location>
        <begin position="91"/>
        <end position="110"/>
    </location>
</feature>
<reference evidence="2 3" key="1">
    <citation type="submission" date="2023-04" db="EMBL/GenBank/DDBJ databases">
        <title>Luteimonas sp. M1R5S18.</title>
        <authorList>
            <person name="Sun J.-Q."/>
        </authorList>
    </citation>
    <scope>NUCLEOTIDE SEQUENCE [LARGE SCALE GENOMIC DNA]</scope>
    <source>
        <strain evidence="2 3">M1R5S18</strain>
    </source>
</reference>
<organism evidence="2 3">
    <name type="scientific">Luteimonas rhizosphaericola</name>
    <dbReference type="NCBI Taxonomy" id="3042024"/>
    <lineage>
        <taxon>Bacteria</taxon>
        <taxon>Pseudomonadati</taxon>
        <taxon>Pseudomonadota</taxon>
        <taxon>Gammaproteobacteria</taxon>
        <taxon>Lysobacterales</taxon>
        <taxon>Lysobacteraceae</taxon>
        <taxon>Luteimonas</taxon>
    </lineage>
</organism>
<feature type="transmembrane region" description="Helical" evidence="1">
    <location>
        <begin position="16"/>
        <end position="36"/>
    </location>
</feature>
<dbReference type="Proteomes" id="UP001156831">
    <property type="component" value="Unassembled WGS sequence"/>
</dbReference>
<feature type="transmembrane region" description="Helical" evidence="1">
    <location>
        <begin position="183"/>
        <end position="203"/>
    </location>
</feature>
<evidence type="ECO:0000313" key="3">
    <source>
        <dbReference type="Proteomes" id="UP001156831"/>
    </source>
</evidence>